<keyword evidence="3" id="KW-1185">Reference proteome</keyword>
<evidence type="ECO:0000313" key="3">
    <source>
        <dbReference type="Proteomes" id="UP000799118"/>
    </source>
</evidence>
<reference evidence="2" key="1">
    <citation type="journal article" date="2019" name="Environ. Microbiol.">
        <title>Fungal ecological strategies reflected in gene transcription - a case study of two litter decomposers.</title>
        <authorList>
            <person name="Barbi F."/>
            <person name="Kohler A."/>
            <person name="Barry K."/>
            <person name="Baskaran P."/>
            <person name="Daum C."/>
            <person name="Fauchery L."/>
            <person name="Ihrmark K."/>
            <person name="Kuo A."/>
            <person name="LaButti K."/>
            <person name="Lipzen A."/>
            <person name="Morin E."/>
            <person name="Grigoriev I.V."/>
            <person name="Henrissat B."/>
            <person name="Lindahl B."/>
            <person name="Martin F."/>
        </authorList>
    </citation>
    <scope>NUCLEOTIDE SEQUENCE</scope>
    <source>
        <strain evidence="2">JB14</strain>
    </source>
</reference>
<sequence length="696" mass="77404">MLGSLLKALQAYDSHTAESSDAAEILNDPVIPGSFLSQARGSQPGAYSISDIDSRMQSLHLDERASPQAKDVNHNTCSVSGVTAQMVSLYPEEPPLLPTAQGVNPATGASSTNNSLETLITASELLATPMDTLAHNKLFTSSTEFYQHHSTGLPSMRSLDPSEALTGLNAVANMKRVVPAYRPGRSFGRMPTPNPTRQTRSPSPSLPPTKIHQKEAQTLQLLKEQFKKYHHQVFDEDFASQMEEVQQRMLDEVNTWLERNLVTLGNLEERARERRKKQRSGGRTSDPENNRRNLLEGCMRNLYGKICALYAPLIPKEPIEVDTHCLDKSTLPHMDQINQILILLAVICSLVIGLSFDQCNFLIGVAVMLIKLGMSTTGAGRSDPFYQFSTSQNNIIEGMPTSLSDALKKFGVNGCFDHYAACPSCNCTYKVHALPGKREFFHFPEFCNNDIVGKEGTHKCGANLLTKWRNDTIQPIKPCLIPSFTNYIAHCLQDPVYLNQSMEATDAALKSIRTRNASETVQNAFEANFIRDFKGPDGKLFVDHGDKIRLAFSIHVDFFNPNRITHRGTHASIGVISYYDELDHYLQPILEEFVRVWRPGIRVSRTASSESGAAVKAGILLSVNDLPAARKAAGFLGPMLDFICTVCNLRGKHHIFNVNHDHRPRRSVEELRCSSEAYRNAQTLSERKKILQTHGV</sequence>
<feature type="region of interest" description="Disordered" evidence="1">
    <location>
        <begin position="182"/>
        <end position="208"/>
    </location>
</feature>
<proteinExistence type="predicted"/>
<name>A0A6A4GZC3_9AGAR</name>
<dbReference type="EMBL" id="ML769646">
    <property type="protein sequence ID" value="KAE9390813.1"/>
    <property type="molecule type" value="Genomic_DNA"/>
</dbReference>
<evidence type="ECO:0000256" key="1">
    <source>
        <dbReference type="SAM" id="MobiDB-lite"/>
    </source>
</evidence>
<feature type="region of interest" description="Disordered" evidence="1">
    <location>
        <begin position="270"/>
        <end position="292"/>
    </location>
</feature>
<dbReference type="Proteomes" id="UP000799118">
    <property type="component" value="Unassembled WGS sequence"/>
</dbReference>
<gene>
    <name evidence="2" type="ORF">BT96DRAFT_1001951</name>
</gene>
<organism evidence="2 3">
    <name type="scientific">Gymnopus androsaceus JB14</name>
    <dbReference type="NCBI Taxonomy" id="1447944"/>
    <lineage>
        <taxon>Eukaryota</taxon>
        <taxon>Fungi</taxon>
        <taxon>Dikarya</taxon>
        <taxon>Basidiomycota</taxon>
        <taxon>Agaricomycotina</taxon>
        <taxon>Agaricomycetes</taxon>
        <taxon>Agaricomycetidae</taxon>
        <taxon>Agaricales</taxon>
        <taxon>Marasmiineae</taxon>
        <taxon>Omphalotaceae</taxon>
        <taxon>Gymnopus</taxon>
    </lineage>
</organism>
<dbReference type="OrthoDB" id="3253623at2759"/>
<protein>
    <submittedName>
        <fullName evidence="2">Uncharacterized protein</fullName>
    </submittedName>
</protein>
<dbReference type="AlphaFoldDB" id="A0A6A4GZC3"/>
<evidence type="ECO:0000313" key="2">
    <source>
        <dbReference type="EMBL" id="KAE9390813.1"/>
    </source>
</evidence>
<accession>A0A6A4GZC3</accession>